<dbReference type="GO" id="GO:0000466">
    <property type="term" value="P:maturation of 5.8S rRNA from tricistronic rRNA transcript (SSU-rRNA, 5.8S rRNA, LSU-rRNA)"/>
    <property type="evidence" value="ECO:0007669"/>
    <property type="project" value="TreeGrafter"/>
</dbReference>
<feature type="domain" description="URB1 N-terminal" evidence="1">
    <location>
        <begin position="46"/>
        <end position="367"/>
    </location>
</feature>
<dbReference type="PANTHER" id="PTHR13500:SF0">
    <property type="entry name" value="NUCLEOLAR PRE-RIBOSOMAL-ASSOCIATED PROTEIN 1"/>
    <property type="match status" value="1"/>
</dbReference>
<organism evidence="4 5">
    <name type="scientific">Scheffersomyces stipitis (strain ATCC 58785 / CBS 6054 / NBRC 10063 / NRRL Y-11545)</name>
    <name type="common">Yeast</name>
    <name type="synonym">Pichia stipitis</name>
    <dbReference type="NCBI Taxonomy" id="322104"/>
    <lineage>
        <taxon>Eukaryota</taxon>
        <taxon>Fungi</taxon>
        <taxon>Dikarya</taxon>
        <taxon>Ascomycota</taxon>
        <taxon>Saccharomycotina</taxon>
        <taxon>Pichiomycetes</taxon>
        <taxon>Debaryomycetaceae</taxon>
        <taxon>Scheffersomyces</taxon>
    </lineage>
</organism>
<protein>
    <recommendedName>
        <fullName evidence="6">Nucleolar pre-ribosomal-associated protein 1</fullName>
    </recommendedName>
</protein>
<evidence type="ECO:0008006" key="6">
    <source>
        <dbReference type="Google" id="ProtNLM"/>
    </source>
</evidence>
<dbReference type="InParanoid" id="A3LWR9"/>
<evidence type="ECO:0000313" key="4">
    <source>
        <dbReference type="EMBL" id="ABN67687.2"/>
    </source>
</evidence>
<gene>
    <name evidence="4" type="ORF">PICST_32567</name>
</gene>
<dbReference type="Proteomes" id="UP000002258">
    <property type="component" value="Chromosome 6"/>
</dbReference>
<dbReference type="InterPro" id="IPR032436">
    <property type="entry name" value="URB1_C"/>
</dbReference>
<dbReference type="KEGG" id="pic:PICST_32567"/>
<dbReference type="OMA" id="MTSYWFG"/>
<reference evidence="4 5" key="1">
    <citation type="journal article" date="2007" name="Nat. Biotechnol.">
        <title>Genome sequence of the lignocellulose-bioconverting and xylose-fermenting yeast Pichia stipitis.</title>
        <authorList>
            <person name="Jeffries T.W."/>
            <person name="Grigoriev I.V."/>
            <person name="Grimwood J."/>
            <person name="Laplaza J.M."/>
            <person name="Aerts A."/>
            <person name="Salamov A."/>
            <person name="Schmutz J."/>
            <person name="Lindquist E."/>
            <person name="Dehal P."/>
            <person name="Shapiro H."/>
            <person name="Jin Y.S."/>
            <person name="Passoth V."/>
            <person name="Richardson P.M."/>
        </authorList>
    </citation>
    <scope>NUCLEOTIDE SEQUENCE [LARGE SCALE GENOMIC DNA]</scope>
    <source>
        <strain evidence="5">ATCC 58785 / CBS 6054 / NBRC 10063 / NRRL Y-11545</strain>
    </source>
</reference>
<dbReference type="GeneID" id="4839877"/>
<dbReference type="GO" id="GO:0000463">
    <property type="term" value="P:maturation of LSU-rRNA from tricistronic rRNA transcript (SSU-rRNA, 5.8S rRNA, LSU-rRNA)"/>
    <property type="evidence" value="ECO:0007669"/>
    <property type="project" value="TreeGrafter"/>
</dbReference>
<dbReference type="InterPro" id="IPR021714">
    <property type="entry name" value="URB1_N"/>
</dbReference>
<sequence>MKDSSRKIYPSGGTANVDTSFLEKISTILEKNDIPQLLSLIETSSLTKLLSNWSYFASINNHNQFIDLSVKLSKITSLFLQQSFSLVRPQIIEFYKDILNNHLKVIYRALNNSKPSLTNPNLRILTNIVQYDGSCAHEFLNTFDLTLNVLPNLLVPTKTELENKSTKEHLSIRYNFIRFWLTLASSVPHYHRNDLFANHHKIVNNLWKFLYIDSVATTKYVVEFLDSKILQEVNFKRASKCKILNENFMYKIQSVFAKLEQEKWYLDFVYRLATDSKLGLVYPHDSLFTSSTTGVPVHINNKTFKINNKLLYTLLTTLKPSESHAELAFVTKILEVNPELVAPYMNWMVQHGGGYLDPSLTSWWMAHTLLYSNILQLSINPTLFDNQHSSKVNVRLIQENVSLAPISKSSLVKCLESSNNPLIIQFALQLIMFTVQKLESFIEIMESNNQELLDLVFFNLPDLPTIIQVYNKFETGDSKLIKLTSSIIIQKYESLYPRQVNSGSSKLASAGISSIINQDISKCSGYDITLLHTYLSIQANQQQEQELKWWNKTNGSNSLFTSLVRLSSDGSIGDSKAKIYDLLEKLTQDKSLFNKELIVSPLYALINSFSSDIQVDDKVWNLLDEVVSRTVRTPYKYLDLSHSKYGDCSLFIVAVFEQFKFILMQADISLSTNWLFNFLQLMIVIGQSKKSILQLLQDFLLEDEAFAMFVEENDLMSLLEFRNFKQTSEDSFFNFTVGTPSKDLMSKLNSFEKRLPTSDLDFAALLTRVRLTIEETSGNYENLLIEIISKVGNYLLSTKSKHLLDYISSGHFWNPLLMNSVAENLSDTKFLFGGLFSEVLEQISDTVSLQLHELQKYLFDLFCNQESISVRNQIYISRFAWILSDAQLLQIVEGETSEIPVSNEHLVSVLAQECLNRKLRIAVGLFKRLCQCSLSSKTILIPQIVESGLVHFDDKELVNMLDDIIASKSDHYLLKSFSTSTGWQSQLVIQYLIEHSDVKNDYLQCFIAYSLTMSDWHPDDDQYQEFFKKVTPRALSVLQNGNFEQYIQWRELLCIFARGVDYIDPDAKNVLVDTIFKYVEANGYKNSFIAEFASLVFALAKSTVDINKQIGDWVHKSMLYITKKFAESSQLSFNFNNFLKEMQKVIIRLPDLSLSVWKLAPIAIMNTQLEVLFRHSQWIKEDSYVEYANIVIMTASKNIIDYEKLLQIFINNESSCLTGLPTAENARVRYLSALVLHNLFFFDSATNSTLVLLEKVMLLYLGSIQAADLLLKDILVKIESHISKSWMVKVANWDFVEEMTSNDIELVGEERLILKDKSDFVVSLNKNYVKNTILYRRDFATIPNTGNISAAAKWDKYVEFYNKVDVNVEGSFQSTVYDPEFLMMLIINNDELVSFQKTEETADVALVGAKLNIKRLIDSSLLQFIVVQLGNPQVRNISQILLAGVLKSLEQTENFKDKNIFKVYVANILNTVRKQESRLPSLNWYIYSSFVPILVNPGHILYEKVFRYVLSNPSLKRSDIPLYISIVTSKADDSDAENDESYYKQITWLLEKLIEGTGTKEDLDLIKFRSVVEWIMNLTNSPYITMKIKSMILKFLFVVQGIDQGSDMLITRFGILTNLEQLMANNVSAANELLEFQLKLNIDQLVVRFGISVGSSKRIKEWTGDDLPAYVKRVCSEPVISK</sequence>
<evidence type="ECO:0000259" key="1">
    <source>
        <dbReference type="Pfam" id="PF11707"/>
    </source>
</evidence>
<feature type="domain" description="URB1 central HEAT repeat" evidence="3">
    <location>
        <begin position="545"/>
        <end position="718"/>
    </location>
</feature>
<evidence type="ECO:0000313" key="5">
    <source>
        <dbReference type="Proteomes" id="UP000002258"/>
    </source>
</evidence>
<dbReference type="InterPro" id="IPR039844">
    <property type="entry name" value="URB1"/>
</dbReference>
<dbReference type="GO" id="GO:0005730">
    <property type="term" value="C:nucleolus"/>
    <property type="evidence" value="ECO:0007669"/>
    <property type="project" value="TreeGrafter"/>
</dbReference>
<dbReference type="Pfam" id="PF26140">
    <property type="entry name" value="HEAT_URB1"/>
    <property type="match status" value="1"/>
</dbReference>
<dbReference type="OrthoDB" id="72892at2759"/>
<dbReference type="STRING" id="322104.A3LWR9"/>
<evidence type="ECO:0000259" key="3">
    <source>
        <dbReference type="Pfam" id="PF26140"/>
    </source>
</evidence>
<proteinExistence type="predicted"/>
<accession>A3LWR9</accession>
<dbReference type="RefSeq" id="XP_001385716.2">
    <property type="nucleotide sequence ID" value="XM_001385679.1"/>
</dbReference>
<feature type="domain" description="URB1 C-terminal" evidence="2">
    <location>
        <begin position="1422"/>
        <end position="1617"/>
    </location>
</feature>
<dbReference type="InterPro" id="IPR059018">
    <property type="entry name" value="HEAT_URB1"/>
</dbReference>
<dbReference type="Pfam" id="PF16201">
    <property type="entry name" value="NopRA1"/>
    <property type="match status" value="1"/>
</dbReference>
<dbReference type="EMBL" id="CP000500">
    <property type="protein sequence ID" value="ABN67687.2"/>
    <property type="molecule type" value="Genomic_DNA"/>
</dbReference>
<dbReference type="eggNOG" id="KOG1791">
    <property type="taxonomic scope" value="Eukaryota"/>
</dbReference>
<name>A3LWR9_PICST</name>
<dbReference type="FunCoup" id="A3LWR9">
    <property type="interactions" value="343"/>
</dbReference>
<dbReference type="HOGENOM" id="CLU_003174_0_0_1"/>
<keyword evidence="5" id="KW-1185">Reference proteome</keyword>
<dbReference type="PANTHER" id="PTHR13500">
    <property type="entry name" value="NUCLEOLAR PRERIBOSOMAL-ASSOCIATED PROTEIN 1"/>
    <property type="match status" value="1"/>
</dbReference>
<dbReference type="Pfam" id="PF11707">
    <property type="entry name" value="Npa1"/>
    <property type="match status" value="1"/>
</dbReference>
<evidence type="ECO:0000259" key="2">
    <source>
        <dbReference type="Pfam" id="PF16201"/>
    </source>
</evidence>